<dbReference type="InterPro" id="IPR003593">
    <property type="entry name" value="AAA+_ATPase"/>
</dbReference>
<dbReference type="SMART" id="SM00382">
    <property type="entry name" value="AAA"/>
    <property type="match status" value="1"/>
</dbReference>
<organism evidence="3 4">
    <name type="scientific">Desulfomonile tiedjei</name>
    <dbReference type="NCBI Taxonomy" id="2358"/>
    <lineage>
        <taxon>Bacteria</taxon>
        <taxon>Pseudomonadati</taxon>
        <taxon>Thermodesulfobacteriota</taxon>
        <taxon>Desulfomonilia</taxon>
        <taxon>Desulfomonilales</taxon>
        <taxon>Desulfomonilaceae</taxon>
        <taxon>Desulfomonile</taxon>
    </lineage>
</organism>
<evidence type="ECO:0000256" key="1">
    <source>
        <dbReference type="ARBA" id="ARBA00006611"/>
    </source>
</evidence>
<dbReference type="SUPFAM" id="SSF52540">
    <property type="entry name" value="P-loop containing nucleoside triphosphate hydrolases"/>
    <property type="match status" value="1"/>
</dbReference>
<dbReference type="Gene3D" id="3.30.450.90">
    <property type="match status" value="1"/>
</dbReference>
<dbReference type="EMBL" id="JACRDE010000372">
    <property type="protein sequence ID" value="MBI5250658.1"/>
    <property type="molecule type" value="Genomic_DNA"/>
</dbReference>
<reference evidence="3" key="1">
    <citation type="submission" date="2020-07" db="EMBL/GenBank/DDBJ databases">
        <title>Huge and variable diversity of episymbiotic CPR bacteria and DPANN archaea in groundwater ecosystems.</title>
        <authorList>
            <person name="He C.Y."/>
            <person name="Keren R."/>
            <person name="Whittaker M."/>
            <person name="Farag I.F."/>
            <person name="Doudna J."/>
            <person name="Cate J.H.D."/>
            <person name="Banfield J.F."/>
        </authorList>
    </citation>
    <scope>NUCLEOTIDE SEQUENCE</scope>
    <source>
        <strain evidence="3">NC_groundwater_1664_Pr3_B-0.1um_52_9</strain>
    </source>
</reference>
<feature type="domain" description="AAA+ ATPase" evidence="2">
    <location>
        <begin position="123"/>
        <end position="257"/>
    </location>
</feature>
<dbReference type="NCBIfam" id="TIGR01420">
    <property type="entry name" value="pilT_fam"/>
    <property type="match status" value="1"/>
</dbReference>
<sequence length="356" mass="39083">MAKIDVLLTEMIQAGASDLHMVPGLPPLLRLKGDLVPTKRSPLSHKLNEQLFFEMMTPDQQKRLQTTLELDQAYEVAGLARFRCNYFYQVRGVSAVFRQIPTKLKSLEELGIPKGVHNILKIKKGLVLVTGPTGSGKSTTLAAMIDYINETEEQHIITIEDPLEFVHENKKALVTQREIGTHAKSFADALRVASREDPNIILVGEMRDLETIGLALTCAELGILVFGTVHTNSAVKTIDRVINAFPANQQNQVRSMLSESLKAVLAQQLLKTADGKGRCAAVEILISSPGVSNLIREGKLSQITSVIQTGSTEGMQTMDQALQQLVDQKRIAPETAYWKAIDKAAFAAQCTEGIIE</sequence>
<proteinExistence type="inferred from homology"/>
<dbReference type="PANTHER" id="PTHR30486">
    <property type="entry name" value="TWITCHING MOTILITY PROTEIN PILT"/>
    <property type="match status" value="1"/>
</dbReference>
<dbReference type="InterPro" id="IPR001482">
    <property type="entry name" value="T2SS/T4SS_dom"/>
</dbReference>
<evidence type="ECO:0000313" key="4">
    <source>
        <dbReference type="Proteomes" id="UP000807825"/>
    </source>
</evidence>
<comment type="caution">
    <text evidence="3">The sequence shown here is derived from an EMBL/GenBank/DDBJ whole genome shotgun (WGS) entry which is preliminary data.</text>
</comment>
<dbReference type="Pfam" id="PF00437">
    <property type="entry name" value="T2SSE"/>
    <property type="match status" value="1"/>
</dbReference>
<gene>
    <name evidence="3" type="ORF">HY912_14300</name>
</gene>
<comment type="similarity">
    <text evidence="1">Belongs to the GSP E family.</text>
</comment>
<name>A0A9D6V2H8_9BACT</name>
<dbReference type="GO" id="GO:0016887">
    <property type="term" value="F:ATP hydrolysis activity"/>
    <property type="evidence" value="ECO:0007669"/>
    <property type="project" value="InterPro"/>
</dbReference>
<dbReference type="Proteomes" id="UP000807825">
    <property type="component" value="Unassembled WGS sequence"/>
</dbReference>
<dbReference type="Gene3D" id="3.40.50.300">
    <property type="entry name" value="P-loop containing nucleotide triphosphate hydrolases"/>
    <property type="match status" value="1"/>
</dbReference>
<dbReference type="InterPro" id="IPR050921">
    <property type="entry name" value="T4SS_GSP_E_ATPase"/>
</dbReference>
<dbReference type="GO" id="GO:0005524">
    <property type="term" value="F:ATP binding"/>
    <property type="evidence" value="ECO:0007669"/>
    <property type="project" value="InterPro"/>
</dbReference>
<dbReference type="AlphaFoldDB" id="A0A9D6V2H8"/>
<dbReference type="PANTHER" id="PTHR30486:SF6">
    <property type="entry name" value="TYPE IV PILUS RETRACTATION ATPASE PILT"/>
    <property type="match status" value="1"/>
</dbReference>
<dbReference type="InterPro" id="IPR006321">
    <property type="entry name" value="PilT/PilU"/>
</dbReference>
<evidence type="ECO:0000259" key="2">
    <source>
        <dbReference type="SMART" id="SM00382"/>
    </source>
</evidence>
<accession>A0A9D6V2H8</accession>
<evidence type="ECO:0000313" key="3">
    <source>
        <dbReference type="EMBL" id="MBI5250658.1"/>
    </source>
</evidence>
<protein>
    <submittedName>
        <fullName evidence="3">Type IV pilus twitching motility protein PilT</fullName>
    </submittedName>
</protein>
<dbReference type="CDD" id="cd01131">
    <property type="entry name" value="PilT"/>
    <property type="match status" value="1"/>
</dbReference>
<dbReference type="InterPro" id="IPR027417">
    <property type="entry name" value="P-loop_NTPase"/>
</dbReference>